<reference evidence="4" key="1">
    <citation type="submission" date="2018-12" db="EMBL/GenBank/DDBJ databases">
        <title>Genome sequence of Peanibacillus sp.</title>
        <authorList>
            <person name="Subramani G."/>
            <person name="Srinivasan S."/>
            <person name="Kim M.K."/>
        </authorList>
    </citation>
    <scope>NUCLEOTIDE SEQUENCE [LARGE SCALE GENOMIC DNA]</scope>
    <source>
        <strain evidence="4">18JY67-1</strain>
    </source>
</reference>
<dbReference type="Proteomes" id="UP000272528">
    <property type="component" value="Chromosome"/>
</dbReference>
<dbReference type="KEGG" id="palb:EJC50_04580"/>
<name>A0A3Q8X4G4_9BACL</name>
<dbReference type="Pfam" id="PF13290">
    <property type="entry name" value="CHB_HEX_C_1"/>
    <property type="match status" value="1"/>
</dbReference>
<gene>
    <name evidence="3" type="ORF">EJC50_04580</name>
</gene>
<dbReference type="InterPro" id="IPR040751">
    <property type="entry name" value="SbsC_C"/>
</dbReference>
<dbReference type="Pfam" id="PF18316">
    <property type="entry name" value="S-l_SbsC_C"/>
    <property type="match status" value="1"/>
</dbReference>
<keyword evidence="4" id="KW-1185">Reference proteome</keyword>
<sequence>MKRKYSKWLLLPLAASLLLPSAVSAADAPSTVKTSADFKDLSGLDAALKAKIDALLAKGVFDGVGNDTFDITANMTRAQFAKVVSKVFDLNVDPSATSSSFSDVSTSDWATPFIEAAKKAGIIDGMGDGTFNPSANVTMGQLATGLVKGLGEKPSTTGTPWYADAISKAIDKNILPDGTDGSKLATRADLVVGSYGAYEKQQDSLKLSLMDAKATGAQKISVSFNKQADSSIKLSVTKDGKTVSAQAVSDGSKGYVLNFSEKLTAGKYTVSAISSDQALDVSSASVDVQDEQIVKLEFTNASDTIASSKQAAVPFKATNQYGEVVQLTAATLKVTTNAGGAVLNEAQQASVLDTTSFELNAPVSITISVVNSNVSATKIFRVGSSALVSKISDVTLRNASGQAVSQAVDPGSYHLNFNLYDQYGSLMQSASLLGTPVSVSSSNSGVVSVGSIGAATTGEPGSFSLPLSVKYSDKAATAIVTLTATGGSGHSVSQSIQVAAKVEEVTEEPVTIVTRAATPTAVPAGGAVESGRTVTLDTATSGATIYYTTDGTTPSSSNGTEYTYPIYITSAKTIKAVAVKSGKRASSVMEESYTLRAPEITDYNVGQGHADNSVSIIFSPGANHSVRIAVQSDAFDWPSVGYNASSKDSYTPGADIANSVGKHIGVYEVDENGLVVKFADVIVDLSQQPGDSDIVASLSQINSGNLSSFNISFNPSPGADVTSITDVNDLITSIVINPDTDPVTVDLSSATLMWDGGIGGGGGGGGIPGGGFPGGGGPGGSSMVMIMLGNDPAIQVHGGDIVRVTFANGIESCSASVVEVG</sequence>
<accession>A0A3Q8X4G4</accession>
<evidence type="ECO:0000256" key="1">
    <source>
        <dbReference type="SAM" id="SignalP"/>
    </source>
</evidence>
<evidence type="ECO:0000313" key="3">
    <source>
        <dbReference type="EMBL" id="AZN39023.1"/>
    </source>
</evidence>
<dbReference type="InterPro" id="IPR059177">
    <property type="entry name" value="GH29D-like_dom"/>
</dbReference>
<protein>
    <recommendedName>
        <fullName evidence="2">SLH domain-containing protein</fullName>
    </recommendedName>
</protein>
<dbReference type="RefSeq" id="WP_126012945.1">
    <property type="nucleotide sequence ID" value="NZ_CP034437.1"/>
</dbReference>
<feature type="domain" description="SLH" evidence="2">
    <location>
        <begin position="97"/>
        <end position="160"/>
    </location>
</feature>
<dbReference type="Pfam" id="PF00395">
    <property type="entry name" value="SLH"/>
    <property type="match status" value="2"/>
</dbReference>
<proteinExistence type="predicted"/>
<dbReference type="InterPro" id="IPR001119">
    <property type="entry name" value="SLH_dom"/>
</dbReference>
<keyword evidence="1" id="KW-0732">Signal</keyword>
<dbReference type="InterPro" id="IPR051465">
    <property type="entry name" value="Cell_Envelope_Struct_Comp"/>
</dbReference>
<feature type="signal peptide" evidence="1">
    <location>
        <begin position="1"/>
        <end position="25"/>
    </location>
</feature>
<dbReference type="OrthoDB" id="1706086at2"/>
<evidence type="ECO:0000259" key="2">
    <source>
        <dbReference type="PROSITE" id="PS51272"/>
    </source>
</evidence>
<dbReference type="PANTHER" id="PTHR43308:SF5">
    <property type="entry name" value="S-LAYER PROTEIN _ PEPTIDOGLYCAN ENDO-BETA-N-ACETYLGLUCOSAMINIDASE"/>
    <property type="match status" value="1"/>
</dbReference>
<organism evidence="3 4">
    <name type="scientific">Paenibacillus albus</name>
    <dbReference type="NCBI Taxonomy" id="2495582"/>
    <lineage>
        <taxon>Bacteria</taxon>
        <taxon>Bacillati</taxon>
        <taxon>Bacillota</taxon>
        <taxon>Bacilli</taxon>
        <taxon>Bacillales</taxon>
        <taxon>Paenibacillaceae</taxon>
        <taxon>Paenibacillus</taxon>
    </lineage>
</organism>
<dbReference type="PROSITE" id="PS51272">
    <property type="entry name" value="SLH"/>
    <property type="match status" value="2"/>
</dbReference>
<feature type="domain" description="SLH" evidence="2">
    <location>
        <begin position="35"/>
        <end position="96"/>
    </location>
</feature>
<dbReference type="EMBL" id="CP034437">
    <property type="protein sequence ID" value="AZN39023.1"/>
    <property type="molecule type" value="Genomic_DNA"/>
</dbReference>
<feature type="chain" id="PRO_5018690988" description="SLH domain-containing protein" evidence="1">
    <location>
        <begin position="26"/>
        <end position="821"/>
    </location>
</feature>
<evidence type="ECO:0000313" key="4">
    <source>
        <dbReference type="Proteomes" id="UP000272528"/>
    </source>
</evidence>
<dbReference type="PANTHER" id="PTHR43308">
    <property type="entry name" value="OUTER MEMBRANE PROTEIN ALPHA-RELATED"/>
    <property type="match status" value="1"/>
</dbReference>
<dbReference type="AlphaFoldDB" id="A0A3Q8X4G4"/>